<dbReference type="GO" id="GO:0044772">
    <property type="term" value="P:mitotic cell cycle phase transition"/>
    <property type="evidence" value="ECO:0007669"/>
    <property type="project" value="InterPro"/>
</dbReference>
<dbReference type="InterPro" id="IPR004367">
    <property type="entry name" value="Cyclin_C-dom"/>
</dbReference>
<dbReference type="InterPro" id="IPR006671">
    <property type="entry name" value="Cyclin_N"/>
</dbReference>
<keyword evidence="1" id="KW-0132">Cell division</keyword>
<reference evidence="7 8" key="1">
    <citation type="submission" date="2019-08" db="EMBL/GenBank/DDBJ databases">
        <authorList>
            <person name="Alioto T."/>
            <person name="Alioto T."/>
            <person name="Gomez Garrido J."/>
        </authorList>
    </citation>
    <scope>NUCLEOTIDE SEQUENCE [LARGE SCALE GENOMIC DNA]</scope>
</reference>
<organism evidence="7 8">
    <name type="scientific">Cinara cedri</name>
    <dbReference type="NCBI Taxonomy" id="506608"/>
    <lineage>
        <taxon>Eukaryota</taxon>
        <taxon>Metazoa</taxon>
        <taxon>Ecdysozoa</taxon>
        <taxon>Arthropoda</taxon>
        <taxon>Hexapoda</taxon>
        <taxon>Insecta</taxon>
        <taxon>Pterygota</taxon>
        <taxon>Neoptera</taxon>
        <taxon>Paraneoptera</taxon>
        <taxon>Hemiptera</taxon>
        <taxon>Sternorrhyncha</taxon>
        <taxon>Aphidomorpha</taxon>
        <taxon>Aphidoidea</taxon>
        <taxon>Aphididae</taxon>
        <taxon>Lachninae</taxon>
        <taxon>Cinara</taxon>
    </lineage>
</organism>
<dbReference type="SUPFAM" id="SSF47954">
    <property type="entry name" value="Cyclin-like"/>
    <property type="match status" value="2"/>
</dbReference>
<comment type="similarity">
    <text evidence="4">Belongs to the cyclin family.</text>
</comment>
<keyword evidence="8" id="KW-1185">Reference proteome</keyword>
<dbReference type="InterPro" id="IPR039361">
    <property type="entry name" value="Cyclin"/>
</dbReference>
<evidence type="ECO:0000256" key="1">
    <source>
        <dbReference type="ARBA" id="ARBA00022618"/>
    </source>
</evidence>
<dbReference type="GO" id="GO:0051301">
    <property type="term" value="P:cell division"/>
    <property type="evidence" value="ECO:0007669"/>
    <property type="project" value="UniProtKB-KW"/>
</dbReference>
<dbReference type="EMBL" id="CABPRJ010001430">
    <property type="protein sequence ID" value="VVC36125.1"/>
    <property type="molecule type" value="Genomic_DNA"/>
</dbReference>
<proteinExistence type="inferred from homology"/>
<dbReference type="Proteomes" id="UP000325440">
    <property type="component" value="Unassembled WGS sequence"/>
</dbReference>
<dbReference type="InterPro" id="IPR046965">
    <property type="entry name" value="Cyclin_A/B-like"/>
</dbReference>
<feature type="domain" description="Cyclin-like" evidence="5">
    <location>
        <begin position="53"/>
        <end position="139"/>
    </location>
</feature>
<accession>A0A5E4N385</accession>
<dbReference type="PANTHER" id="PTHR10177">
    <property type="entry name" value="CYCLINS"/>
    <property type="match status" value="1"/>
</dbReference>
<sequence length="298" mass="34827">MSPNHQKHTDKWWETEYGENIHSYLQYCEVKWRIMYKFAARSPQIHMRPVLLKTIRSLSKKYEMSNACVHLAVLLLDFFMDNHDLKFDTIMLVMFACLTLAAKIEEHCFIIPKLNSMRNVISRDVTNSLLRKVEMKILMFFNCSVAVPTVAHFIELYKEHCYHDKDFSDCGAARRLKDQFDSMILFYQDVSLESLKLISYNPSMIAASIILTTRHTLRLAPCWTVKLRKVTGYLKKDLVQCCSLLGRNVMQHRKYVPPVDEGYQSSSPVFRSPIIMGTRKKRTHIDMPSIISSKRLAF</sequence>
<evidence type="ECO:0000256" key="2">
    <source>
        <dbReference type="ARBA" id="ARBA00023127"/>
    </source>
</evidence>
<dbReference type="GO" id="GO:0016538">
    <property type="term" value="F:cyclin-dependent protein serine/threonine kinase regulator activity"/>
    <property type="evidence" value="ECO:0007669"/>
    <property type="project" value="InterPro"/>
</dbReference>
<feature type="domain" description="Cyclin-like" evidence="5">
    <location>
        <begin position="165"/>
        <end position="247"/>
    </location>
</feature>
<dbReference type="SMART" id="SM01332">
    <property type="entry name" value="Cyclin_C"/>
    <property type="match status" value="1"/>
</dbReference>
<evidence type="ECO:0000256" key="3">
    <source>
        <dbReference type="ARBA" id="ARBA00023306"/>
    </source>
</evidence>
<evidence type="ECO:0000259" key="6">
    <source>
        <dbReference type="SMART" id="SM01332"/>
    </source>
</evidence>
<feature type="domain" description="Cyclin C-terminal" evidence="6">
    <location>
        <begin position="148"/>
        <end position="272"/>
    </location>
</feature>
<keyword evidence="3" id="KW-0131">Cell cycle</keyword>
<dbReference type="SMART" id="SM00385">
    <property type="entry name" value="CYCLIN"/>
    <property type="match status" value="2"/>
</dbReference>
<dbReference type="InterPro" id="IPR013763">
    <property type="entry name" value="Cyclin-like_dom"/>
</dbReference>
<dbReference type="CDD" id="cd20529">
    <property type="entry name" value="CYCLIN_CCNJ-like_rpt2"/>
    <property type="match status" value="1"/>
</dbReference>
<dbReference type="Pfam" id="PF02984">
    <property type="entry name" value="Cyclin_C"/>
    <property type="match status" value="1"/>
</dbReference>
<dbReference type="PIRSF" id="PIRSF001771">
    <property type="entry name" value="Cyclin_A_B_D_E"/>
    <property type="match status" value="1"/>
</dbReference>
<evidence type="ECO:0000256" key="4">
    <source>
        <dbReference type="RuleBase" id="RU000383"/>
    </source>
</evidence>
<evidence type="ECO:0000259" key="5">
    <source>
        <dbReference type="SMART" id="SM00385"/>
    </source>
</evidence>
<evidence type="ECO:0000313" key="7">
    <source>
        <dbReference type="EMBL" id="VVC36125.1"/>
    </source>
</evidence>
<evidence type="ECO:0000313" key="8">
    <source>
        <dbReference type="Proteomes" id="UP000325440"/>
    </source>
</evidence>
<dbReference type="InterPro" id="IPR036915">
    <property type="entry name" value="Cyclin-like_sf"/>
</dbReference>
<name>A0A5E4N385_9HEMI</name>
<dbReference type="AlphaFoldDB" id="A0A5E4N385"/>
<protein>
    <submittedName>
        <fullName evidence="7">Cyclin, N-terminal,Cyclin-like,Cyclin, C-terminal domain</fullName>
    </submittedName>
</protein>
<gene>
    <name evidence="7" type="ORF">CINCED_3A008885</name>
</gene>
<dbReference type="Gene3D" id="1.10.472.10">
    <property type="entry name" value="Cyclin-like"/>
    <property type="match status" value="2"/>
</dbReference>
<dbReference type="OrthoDB" id="285802at2759"/>
<keyword evidence="2 4" id="KW-0195">Cyclin</keyword>
<dbReference type="Pfam" id="PF00134">
    <property type="entry name" value="Cyclin_N"/>
    <property type="match status" value="1"/>
</dbReference>